<dbReference type="PANTHER" id="PTHR43033">
    <property type="entry name" value="TRNA(ILE)-LYSIDINE SYNTHASE-RELATED"/>
    <property type="match status" value="1"/>
</dbReference>
<proteinExistence type="predicted"/>
<keyword evidence="8" id="KW-1185">Reference proteome</keyword>
<dbReference type="GO" id="GO:0005524">
    <property type="term" value="F:ATP binding"/>
    <property type="evidence" value="ECO:0007669"/>
    <property type="project" value="UniProtKB-KW"/>
</dbReference>
<comment type="caution">
    <text evidence="7">The sequence shown here is derived from an EMBL/GenBank/DDBJ whole genome shotgun (WGS) entry which is preliminary data.</text>
</comment>
<dbReference type="SUPFAM" id="SSF52402">
    <property type="entry name" value="Adenine nucleotide alpha hydrolases-like"/>
    <property type="match status" value="1"/>
</dbReference>
<dbReference type="InterPro" id="IPR014729">
    <property type="entry name" value="Rossmann-like_a/b/a_fold"/>
</dbReference>
<evidence type="ECO:0000256" key="4">
    <source>
        <dbReference type="ARBA" id="ARBA00022840"/>
    </source>
</evidence>
<feature type="compositionally biased region" description="Basic residues" evidence="5">
    <location>
        <begin position="79"/>
        <end position="90"/>
    </location>
</feature>
<feature type="compositionally biased region" description="Basic and acidic residues" evidence="5">
    <location>
        <begin position="94"/>
        <end position="106"/>
    </location>
</feature>
<feature type="domain" description="tRNA(Ile)-lysidine/2-thiocytidine synthase N-terminal" evidence="6">
    <location>
        <begin position="124"/>
        <end position="165"/>
    </location>
</feature>
<dbReference type="GO" id="GO:0016879">
    <property type="term" value="F:ligase activity, forming carbon-nitrogen bonds"/>
    <property type="evidence" value="ECO:0007669"/>
    <property type="project" value="InterPro"/>
</dbReference>
<dbReference type="InterPro" id="IPR012094">
    <property type="entry name" value="tRNA_Ile_lys_synt"/>
</dbReference>
<feature type="region of interest" description="Disordered" evidence="5">
    <location>
        <begin position="63"/>
        <end position="118"/>
    </location>
</feature>
<gene>
    <name evidence="7" type="ORF">AUC69_14185</name>
</gene>
<dbReference type="STRING" id="1774969.AUC69_14185"/>
<evidence type="ECO:0000313" key="7">
    <source>
        <dbReference type="EMBL" id="ODR96735.1"/>
    </source>
</evidence>
<evidence type="ECO:0000313" key="8">
    <source>
        <dbReference type="Proteomes" id="UP000094472"/>
    </source>
</evidence>
<sequence>MHLAARWRAARKDGPALSVFTVDHGLRPGARDEALMVGHAAALSLPHTILAWKNQGDVTTGVQASADGALRPDDGGGGRARHRRARHRPSSGRSGRDLLDAAEARQRPRWSRRHGRDGGLGPLPLLRPLLDVPKARLVASAEVAGLAFAVDPSNADPRFERARLRGANDAYAKLGLTPEALALSARRLRRARAALDEAAQELLSRHAETSDAGYAVVDWTALATCPEEIALRSLSRLLASVGGSEDPVRLAKLEALFAALREHPDKAHTLGRCRIAPHGEGRLGIFREMRRDGLPVLELHPGEGALWDNRFRVTLGTAAPRTLTVRALGESGWRQLREAEALPDSLPRLAARALPACWRGESLLGLADFRQAPQCSTPCSRHEARLDCQATFLRGPIREPRRDAAAILSR</sequence>
<evidence type="ECO:0000256" key="5">
    <source>
        <dbReference type="SAM" id="MobiDB-lite"/>
    </source>
</evidence>
<reference evidence="7 8" key="1">
    <citation type="journal article" date="2016" name="Environ. Microbiol.">
        <title>New Methyloceanibacter diversity from North Sea sediments includes methanotroph containing solely the soluble methane monooxygenase.</title>
        <authorList>
            <person name="Vekeman B."/>
            <person name="Kerckhof F.M."/>
            <person name="Cremers G."/>
            <person name="de Vos P."/>
            <person name="Vandamme P."/>
            <person name="Boon N."/>
            <person name="Op den Camp H.J."/>
            <person name="Heylen K."/>
        </authorList>
    </citation>
    <scope>NUCLEOTIDE SEQUENCE [LARGE SCALE GENOMIC DNA]</scope>
    <source>
        <strain evidence="7 8">R-67175</strain>
    </source>
</reference>
<dbReference type="PANTHER" id="PTHR43033:SF1">
    <property type="entry name" value="TRNA(ILE)-LYSIDINE SYNTHASE-RELATED"/>
    <property type="match status" value="1"/>
</dbReference>
<protein>
    <recommendedName>
        <fullName evidence="6">tRNA(Ile)-lysidine/2-thiocytidine synthase N-terminal domain-containing protein</fullName>
    </recommendedName>
</protein>
<organism evidence="7 8">
    <name type="scientific">Methyloceanibacter superfactus</name>
    <dbReference type="NCBI Taxonomy" id="1774969"/>
    <lineage>
        <taxon>Bacteria</taxon>
        <taxon>Pseudomonadati</taxon>
        <taxon>Pseudomonadota</taxon>
        <taxon>Alphaproteobacteria</taxon>
        <taxon>Hyphomicrobiales</taxon>
        <taxon>Hyphomicrobiaceae</taxon>
        <taxon>Methyloceanibacter</taxon>
    </lineage>
</organism>
<keyword evidence="4" id="KW-0067">ATP-binding</keyword>
<evidence type="ECO:0000256" key="2">
    <source>
        <dbReference type="ARBA" id="ARBA00022694"/>
    </source>
</evidence>
<dbReference type="InterPro" id="IPR011063">
    <property type="entry name" value="TilS/TtcA_N"/>
</dbReference>
<dbReference type="AlphaFoldDB" id="A0A1E3VTA7"/>
<dbReference type="Proteomes" id="UP000094472">
    <property type="component" value="Unassembled WGS sequence"/>
</dbReference>
<keyword evidence="2" id="KW-0819">tRNA processing</keyword>
<dbReference type="RefSeq" id="WP_069442248.1">
    <property type="nucleotide sequence ID" value="NZ_LPWF01000028.1"/>
</dbReference>
<evidence type="ECO:0000256" key="3">
    <source>
        <dbReference type="ARBA" id="ARBA00022741"/>
    </source>
</evidence>
<dbReference type="Pfam" id="PF01171">
    <property type="entry name" value="ATP_bind_3"/>
    <property type="match status" value="1"/>
</dbReference>
<evidence type="ECO:0000256" key="1">
    <source>
        <dbReference type="ARBA" id="ARBA00022598"/>
    </source>
</evidence>
<name>A0A1E3VTA7_9HYPH</name>
<dbReference type="EMBL" id="LPWF01000028">
    <property type="protein sequence ID" value="ODR96735.1"/>
    <property type="molecule type" value="Genomic_DNA"/>
</dbReference>
<accession>A0A1E3VTA7</accession>
<keyword evidence="1" id="KW-0436">Ligase</keyword>
<dbReference type="Gene3D" id="3.40.50.620">
    <property type="entry name" value="HUPs"/>
    <property type="match status" value="1"/>
</dbReference>
<evidence type="ECO:0000259" key="6">
    <source>
        <dbReference type="Pfam" id="PF01171"/>
    </source>
</evidence>
<keyword evidence="3" id="KW-0547">Nucleotide-binding</keyword>
<dbReference type="GO" id="GO:0008033">
    <property type="term" value="P:tRNA processing"/>
    <property type="evidence" value="ECO:0007669"/>
    <property type="project" value="UniProtKB-KW"/>
</dbReference>